<organism evidence="3 4">
    <name type="scientific">candidate division MSBL1 archaeon SCGC-AAA261O19</name>
    <dbReference type="NCBI Taxonomy" id="1698277"/>
    <lineage>
        <taxon>Archaea</taxon>
        <taxon>Methanobacteriati</taxon>
        <taxon>Methanobacteriota</taxon>
        <taxon>candidate division MSBL1</taxon>
    </lineage>
</organism>
<proteinExistence type="inferred from homology"/>
<dbReference type="HAMAP" id="MF_01245">
    <property type="entry name" value="UPF0248"/>
    <property type="match status" value="1"/>
</dbReference>
<reference evidence="3 4" key="1">
    <citation type="journal article" date="2016" name="Sci. Rep.">
        <title>Metabolic traits of an uncultured archaeal lineage -MSBL1- from brine pools of the Red Sea.</title>
        <authorList>
            <person name="Mwirichia R."/>
            <person name="Alam I."/>
            <person name="Rashid M."/>
            <person name="Vinu M."/>
            <person name="Ba-Alawi W."/>
            <person name="Anthony Kamau A."/>
            <person name="Kamanda Ngugi D."/>
            <person name="Goker M."/>
            <person name="Klenk H.P."/>
            <person name="Bajic V."/>
            <person name="Stingl U."/>
        </authorList>
    </citation>
    <scope>NUCLEOTIDE SEQUENCE [LARGE SCALE GENOMIC DNA]</scope>
    <source>
        <strain evidence="3">SCGC-AAA261O19</strain>
    </source>
</reference>
<evidence type="ECO:0000259" key="2">
    <source>
        <dbReference type="Pfam" id="PF04457"/>
    </source>
</evidence>
<evidence type="ECO:0000313" key="4">
    <source>
        <dbReference type="Proteomes" id="UP000070076"/>
    </source>
</evidence>
<sequence length="80" mass="9185">MGPRDILNKLKWHPDFSLKGAKITIIHRGAPDDKRVIKGEDITEIGSGFMHVGTGLEKVEIPYHRVLKVETPEKVIWERR</sequence>
<keyword evidence="4" id="KW-1185">Reference proteome</keyword>
<protein>
    <recommendedName>
        <fullName evidence="1">UPF0248 protein AKJ48_03970</fullName>
    </recommendedName>
</protein>
<dbReference type="Pfam" id="PF04457">
    <property type="entry name" value="MJ1316"/>
    <property type="match status" value="1"/>
</dbReference>
<gene>
    <name evidence="3" type="ORF">AKJ48_03970</name>
</gene>
<feature type="domain" description="MJ1316 RNA cyclic group end recognition" evidence="2">
    <location>
        <begin position="4"/>
        <end position="79"/>
    </location>
</feature>
<dbReference type="AlphaFoldDB" id="A0A133VAA0"/>
<name>A0A133VAA0_9EURY</name>
<evidence type="ECO:0000256" key="1">
    <source>
        <dbReference type="HAMAP-Rule" id="MF_01245"/>
    </source>
</evidence>
<dbReference type="EMBL" id="LHYB01000073">
    <property type="protein sequence ID" value="KXB03361.1"/>
    <property type="molecule type" value="Genomic_DNA"/>
</dbReference>
<comment type="caution">
    <text evidence="3">The sequence shown here is derived from an EMBL/GenBank/DDBJ whole genome shotgun (WGS) entry which is preliminary data.</text>
</comment>
<accession>A0A133VAA0</accession>
<dbReference type="InterPro" id="IPR007547">
    <property type="entry name" value="UPF0248"/>
</dbReference>
<dbReference type="InterPro" id="IPR040459">
    <property type="entry name" value="MJ1316"/>
</dbReference>
<evidence type="ECO:0000313" key="3">
    <source>
        <dbReference type="EMBL" id="KXB03361.1"/>
    </source>
</evidence>
<comment type="similarity">
    <text evidence="1">Belongs to the UPF0248 family.</text>
</comment>
<dbReference type="Proteomes" id="UP000070076">
    <property type="component" value="Unassembled WGS sequence"/>
</dbReference>